<feature type="domain" description="DUF4214" evidence="4">
    <location>
        <begin position="94"/>
        <end position="159"/>
    </location>
</feature>
<name>A0A7W5G6F3_9GAMM</name>
<dbReference type="PANTHER" id="PTHR42834">
    <property type="entry name" value="ENDONUCLEASE/EXONUCLEASE/PHOSPHATASE FAMILY PROTEIN (AFU_ORTHOLOGUE AFUA_3G09210)"/>
    <property type="match status" value="1"/>
</dbReference>
<keyword evidence="6" id="KW-1185">Reference proteome</keyword>
<evidence type="ECO:0000259" key="4">
    <source>
        <dbReference type="Pfam" id="PF13946"/>
    </source>
</evidence>
<dbReference type="NCBIfam" id="NF033681">
    <property type="entry name" value="ExeM_NucH_DNase"/>
    <property type="match status" value="1"/>
</dbReference>
<dbReference type="CDD" id="cd10283">
    <property type="entry name" value="MnuA_DNase1-like"/>
    <property type="match status" value="1"/>
</dbReference>
<gene>
    <name evidence="5" type="ORF">FHR96_002987</name>
</gene>
<dbReference type="Proteomes" id="UP000525987">
    <property type="component" value="Unassembled WGS sequence"/>
</dbReference>
<dbReference type="Pfam" id="PF03372">
    <property type="entry name" value="Exo_endo_phos"/>
    <property type="match status" value="1"/>
</dbReference>
<feature type="compositionally biased region" description="Acidic residues" evidence="1">
    <location>
        <begin position="196"/>
        <end position="230"/>
    </location>
</feature>
<dbReference type="Pfam" id="PF12275">
    <property type="entry name" value="DUF3616"/>
    <property type="match status" value="1"/>
</dbReference>
<dbReference type="SUPFAM" id="SSF56219">
    <property type="entry name" value="DNase I-like"/>
    <property type="match status" value="1"/>
</dbReference>
<dbReference type="Pfam" id="PF13946">
    <property type="entry name" value="DUF4214"/>
    <property type="match status" value="2"/>
</dbReference>
<dbReference type="InterPro" id="IPR036691">
    <property type="entry name" value="Endo/exonu/phosph_ase_sf"/>
</dbReference>
<dbReference type="InterPro" id="IPR047971">
    <property type="entry name" value="ExeM-like"/>
</dbReference>
<organism evidence="5 6">
    <name type="scientific">Halomonas organivorans</name>
    <dbReference type="NCBI Taxonomy" id="257772"/>
    <lineage>
        <taxon>Bacteria</taxon>
        <taxon>Pseudomonadati</taxon>
        <taxon>Pseudomonadota</taxon>
        <taxon>Gammaproteobacteria</taxon>
        <taxon>Oceanospirillales</taxon>
        <taxon>Halomonadaceae</taxon>
        <taxon>Halomonas</taxon>
    </lineage>
</organism>
<dbReference type="PANTHER" id="PTHR42834:SF1">
    <property type="entry name" value="ENDONUCLEASE_EXONUCLEASE_PHOSPHATASE FAMILY PROTEIN (AFU_ORTHOLOGUE AFUA_3G09210)"/>
    <property type="match status" value="1"/>
</dbReference>
<dbReference type="RefSeq" id="WP_183388455.1">
    <property type="nucleotide sequence ID" value="NZ_JACHXM010000017.1"/>
</dbReference>
<proteinExistence type="predicted"/>
<evidence type="ECO:0000259" key="3">
    <source>
        <dbReference type="Pfam" id="PF12275"/>
    </source>
</evidence>
<evidence type="ECO:0000256" key="1">
    <source>
        <dbReference type="SAM" id="MobiDB-lite"/>
    </source>
</evidence>
<feature type="domain" description="DUF4214" evidence="4">
    <location>
        <begin position="3"/>
        <end position="54"/>
    </location>
</feature>
<dbReference type="GO" id="GO:0003824">
    <property type="term" value="F:catalytic activity"/>
    <property type="evidence" value="ECO:0007669"/>
    <property type="project" value="InterPro"/>
</dbReference>
<protein>
    <submittedName>
        <fullName evidence="5">Putative extracellular nuclease</fullName>
    </submittedName>
</protein>
<comment type="caution">
    <text evidence="5">The sequence shown here is derived from an EMBL/GenBank/DDBJ whole genome shotgun (WGS) entry which is preliminary data.</text>
</comment>
<dbReference type="InterPro" id="IPR022060">
    <property type="entry name" value="DUF3616"/>
</dbReference>
<dbReference type="InterPro" id="IPR005135">
    <property type="entry name" value="Endo/exonuclease/phosphatase"/>
</dbReference>
<dbReference type="InterPro" id="IPR025282">
    <property type="entry name" value="DUF4214"/>
</dbReference>
<dbReference type="Gene3D" id="3.60.10.10">
    <property type="entry name" value="Endonuclease/exonuclease/phosphatase"/>
    <property type="match status" value="1"/>
</dbReference>
<accession>A0A7W5G6F3</accession>
<evidence type="ECO:0000259" key="2">
    <source>
        <dbReference type="Pfam" id="PF03372"/>
    </source>
</evidence>
<feature type="region of interest" description="Disordered" evidence="1">
    <location>
        <begin position="189"/>
        <end position="241"/>
    </location>
</feature>
<evidence type="ECO:0000313" key="6">
    <source>
        <dbReference type="Proteomes" id="UP000525987"/>
    </source>
</evidence>
<evidence type="ECO:0000313" key="5">
    <source>
        <dbReference type="EMBL" id="MBB3142100.1"/>
    </source>
</evidence>
<dbReference type="CDD" id="cd04486">
    <property type="entry name" value="YhcR_OBF_like"/>
    <property type="match status" value="1"/>
</dbReference>
<feature type="domain" description="Endonuclease/exonuclease/phosphatase" evidence="2">
    <location>
        <begin position="1247"/>
        <end position="1523"/>
    </location>
</feature>
<sequence length="1539" mass="162873">MSTETLLANLYRDILLREPDASGMAYWKGQLEGESQSLSEVAQALLDSQEFHATVAPVIALYGQQLLRQPDLPGLRFWVGELREGLSLEEIGSAMQASEEASDDIASLSDEAWLEGAYANVFDRQPDPEGQSYWLKQLAAGGSRSDIVATLQASEEGIARQEQRHLTSILEDDGPPEQALGRYLEALEESTQPPADDSDDQDDDLPSPVEPPDEGDDTPDNTGDDEEEPSSTDNPDLGLNERYHLGASDASAAITVGDRLMLVADDEDQVLRLYDRDKSGEPLASIDLNEALGLSDGDEVDIEAVASLDGIQYWLGSHENAQRSLVFATQMDDSDVEGIDIEVQGQYAGLLADLQEWDDLDGHGKGANAQGLAAGLNVEGAAFADNTLLLGLRAPLDEGLAQVIPVTNVPALVAGEADTAEFGTPLRLDLGGRVIRSIEPASDGNFLVLAGPEHDDGEEGFALYHWDGAHAVREIDGIDLDTVPEALGAKPESIFGLQATDGDVTASVLYDSGSVDWLEDGQESKDLPADQQRFISVDVDIPPLPDFTPRPGDIAITAVQADSPDDFQFVALKGISAGAQITFTDSGWNDAAFRANEGAVTWTAPEGGVAPGTLISFADQSEQFQEANGDEVGNNGFNLSSSGDQVIAFTGTPSEPTFLFAVQTNSDTWQDAASSSNDSALPPGLEAGLTAVAAGEGPSSEYDNVAYVGPGTGTAEQLLASIGNIANWTGSNDMLPDSATSSFRIGTMDAPHVPGERDIGLAITEIWSGQSGDDVSEDWFEITNHSDEALDVSTTPLYYDDESAAPEDAVEIQGLDHLAPGESAIVLVDGGADAVTEFRQAWSQLKGIENLSIGYAEDASGLGSGGDGVTLWRGDPRVDGDQVATGRYPDTEGFDAAAWDVNAQRFVTAQDDGVTASTALGGDNGDVPALATPGTATEPAADITRISTIQGSGDTSPLADERVTVEAVVTMVAPGLDGFFLQEEDADNDADATTSEGIFVYTGSGSADWLEANLSAGQQIRISGSVSEYYDKTQISAERASLDVLDSGLALPQSQHTAMPFTDKHGMEAFEGMRVAIEARDGEPLTVTELYELGRYGEVTLSSGGRLEQFTEVNAPDQEGYSRWLADAEARTIKIDDANGTQNPDPVIYGRNGQALSADNPLRGGDQLNKLEGVLDFSFDEWKVQNVEGLDFAGPERPDAPAEEALGNPGLTVASFNVLNYFTTLDEDGNQTVTANGTSHDPRGADNLEEFARQEAKLVEAINTSGADVVGLMELENNGYGEDSAIASLVEALNADVATKGIEGVNWAYSIPRDAEGNLTSPGDDAIAVGMIYNSEAVTTVGSAVTKTDGAFATANRAPLLQTFEELDSGERFSAVVNHFKSKGSVVNGEEAIDDGQGNNNPTRVEAAKALRDWLASDPTDSGDSDVLILGDLNAYAMEDPITTLTEAGYALLDDDHSYVYDGFWGSLDHALASASLASQVSGTRTWHINADEASALDYNTDYTSDRQDEDLYAPDAFRSSDHDPVLVGLNLGEPTGLA</sequence>
<dbReference type="EMBL" id="JACHXM010000017">
    <property type="protein sequence ID" value="MBB3142100.1"/>
    <property type="molecule type" value="Genomic_DNA"/>
</dbReference>
<reference evidence="5 6" key="1">
    <citation type="submission" date="2020-08" db="EMBL/GenBank/DDBJ databases">
        <title>Genomic Encyclopedia of Type Strains, Phase III (KMG-III): the genomes of soil and plant-associated and newly described type strains.</title>
        <authorList>
            <person name="Whitman W."/>
        </authorList>
    </citation>
    <scope>NUCLEOTIDE SEQUENCE [LARGE SCALE GENOMIC DNA]</scope>
    <source>
        <strain evidence="5 6">CECT 5995</strain>
    </source>
</reference>
<feature type="domain" description="DUF3616" evidence="3">
    <location>
        <begin position="374"/>
        <end position="512"/>
    </location>
</feature>